<name>A0ABQ1G6I8_9BACL</name>
<dbReference type="InterPro" id="IPR036388">
    <property type="entry name" value="WH-like_DNA-bd_sf"/>
</dbReference>
<evidence type="ECO:0000256" key="2">
    <source>
        <dbReference type="ARBA" id="ARBA00023125"/>
    </source>
</evidence>
<evidence type="ECO:0000313" key="5">
    <source>
        <dbReference type="EMBL" id="GGA37749.1"/>
    </source>
</evidence>
<dbReference type="Proteomes" id="UP000609323">
    <property type="component" value="Unassembled WGS sequence"/>
</dbReference>
<keyword evidence="2 5" id="KW-0238">DNA-binding</keyword>
<dbReference type="SMART" id="SM00420">
    <property type="entry name" value="HTH_DEOR"/>
    <property type="match status" value="1"/>
</dbReference>
<feature type="domain" description="HTH deoR-type" evidence="4">
    <location>
        <begin position="1"/>
        <end position="60"/>
    </location>
</feature>
<keyword evidence="3" id="KW-0804">Transcription</keyword>
<dbReference type="Pfam" id="PF13280">
    <property type="entry name" value="WYL"/>
    <property type="match status" value="1"/>
</dbReference>
<organism evidence="5 6">
    <name type="scientific">Paenibacillus physcomitrellae</name>
    <dbReference type="NCBI Taxonomy" id="1619311"/>
    <lineage>
        <taxon>Bacteria</taxon>
        <taxon>Bacillati</taxon>
        <taxon>Bacillota</taxon>
        <taxon>Bacilli</taxon>
        <taxon>Bacillales</taxon>
        <taxon>Paenibacillaceae</taxon>
        <taxon>Paenibacillus</taxon>
    </lineage>
</organism>
<dbReference type="InterPro" id="IPR026881">
    <property type="entry name" value="WYL_dom"/>
</dbReference>
<proteinExistence type="predicted"/>
<dbReference type="InterPro" id="IPR001034">
    <property type="entry name" value="DeoR_HTH"/>
</dbReference>
<dbReference type="GO" id="GO:0003677">
    <property type="term" value="F:DNA binding"/>
    <property type="evidence" value="ECO:0007669"/>
    <property type="project" value="UniProtKB-KW"/>
</dbReference>
<dbReference type="SUPFAM" id="SSF46785">
    <property type="entry name" value="Winged helix' DNA-binding domain"/>
    <property type="match status" value="1"/>
</dbReference>
<dbReference type="PANTHER" id="PTHR34580">
    <property type="match status" value="1"/>
</dbReference>
<dbReference type="InterPro" id="IPR011991">
    <property type="entry name" value="ArsR-like_HTH"/>
</dbReference>
<sequence length="311" mass="35884">MNERRLAIMRLLDSRTKITARELAERFGVSVRTIQRDLDHLQRAGFPLYTETGPHGGYRVLPNRILPPLQLNLTEALGLFLMLRLLEQIKDFPYSAVREHLALQYFAELPRDVQERIDRLQDHLSFPALRDTPPSPFTTEILSAALERRKLRFLYASPAGRHEAKQAYPLGIYYDNQRWYMPALANERVLLYRVDRVLELEALEPFPVPDGNSAAAAKLPTLKEWISAADERPGVKVVLRFTEFGARLAADEPLFQPLHDGEWIGSVPPSEFRYLSRRLLGYGPDVQVLEPQELRERMRNLLEENLASYLE</sequence>
<dbReference type="InterPro" id="IPR051534">
    <property type="entry name" value="CBASS_pafABC_assoc_protein"/>
</dbReference>
<dbReference type="InterPro" id="IPR057727">
    <property type="entry name" value="WCX_dom"/>
</dbReference>
<dbReference type="RefSeq" id="WP_094095733.1">
    <property type="nucleotide sequence ID" value="NZ_BMHF01000007.1"/>
</dbReference>
<dbReference type="PIRSF" id="PIRSF016838">
    <property type="entry name" value="PafC"/>
    <property type="match status" value="1"/>
</dbReference>
<keyword evidence="6" id="KW-1185">Reference proteome</keyword>
<dbReference type="InterPro" id="IPR013196">
    <property type="entry name" value="HTH_11"/>
</dbReference>
<keyword evidence="1" id="KW-0805">Transcription regulation</keyword>
<dbReference type="InterPro" id="IPR036390">
    <property type="entry name" value="WH_DNA-bd_sf"/>
</dbReference>
<dbReference type="PANTHER" id="PTHR34580:SF3">
    <property type="entry name" value="PROTEIN PAFB"/>
    <property type="match status" value="1"/>
</dbReference>
<dbReference type="PROSITE" id="PS51000">
    <property type="entry name" value="HTH_DEOR_2"/>
    <property type="match status" value="1"/>
</dbReference>
<gene>
    <name evidence="5" type="ORF">GCM10010917_23680</name>
</gene>
<accession>A0ABQ1G6I8</accession>
<dbReference type="CDD" id="cd00090">
    <property type="entry name" value="HTH_ARSR"/>
    <property type="match status" value="1"/>
</dbReference>
<protein>
    <submittedName>
        <fullName evidence="5">DNA-binding transcriptional regulator</fullName>
    </submittedName>
</protein>
<dbReference type="PROSITE" id="PS52050">
    <property type="entry name" value="WYL"/>
    <property type="match status" value="1"/>
</dbReference>
<dbReference type="Pfam" id="PF08279">
    <property type="entry name" value="HTH_11"/>
    <property type="match status" value="1"/>
</dbReference>
<comment type="caution">
    <text evidence="5">The sequence shown here is derived from an EMBL/GenBank/DDBJ whole genome shotgun (WGS) entry which is preliminary data.</text>
</comment>
<dbReference type="InterPro" id="IPR028349">
    <property type="entry name" value="PafC-like"/>
</dbReference>
<dbReference type="Pfam" id="PF25583">
    <property type="entry name" value="WCX"/>
    <property type="match status" value="1"/>
</dbReference>
<dbReference type="Gene3D" id="1.10.10.10">
    <property type="entry name" value="Winged helix-like DNA-binding domain superfamily/Winged helix DNA-binding domain"/>
    <property type="match status" value="1"/>
</dbReference>
<evidence type="ECO:0000256" key="1">
    <source>
        <dbReference type="ARBA" id="ARBA00023015"/>
    </source>
</evidence>
<dbReference type="EMBL" id="BMHF01000007">
    <property type="protein sequence ID" value="GGA37749.1"/>
    <property type="molecule type" value="Genomic_DNA"/>
</dbReference>
<evidence type="ECO:0000313" key="6">
    <source>
        <dbReference type="Proteomes" id="UP000609323"/>
    </source>
</evidence>
<evidence type="ECO:0000256" key="3">
    <source>
        <dbReference type="ARBA" id="ARBA00023163"/>
    </source>
</evidence>
<reference evidence="6" key="1">
    <citation type="journal article" date="2019" name="Int. J. Syst. Evol. Microbiol.">
        <title>The Global Catalogue of Microorganisms (GCM) 10K type strain sequencing project: providing services to taxonomists for standard genome sequencing and annotation.</title>
        <authorList>
            <consortium name="The Broad Institute Genomics Platform"/>
            <consortium name="The Broad Institute Genome Sequencing Center for Infectious Disease"/>
            <person name="Wu L."/>
            <person name="Ma J."/>
        </authorList>
    </citation>
    <scope>NUCLEOTIDE SEQUENCE [LARGE SCALE GENOMIC DNA]</scope>
    <source>
        <strain evidence="6">CGMCC 1.15044</strain>
    </source>
</reference>
<evidence type="ECO:0000259" key="4">
    <source>
        <dbReference type="PROSITE" id="PS51000"/>
    </source>
</evidence>